<gene>
    <name evidence="1" type="ORF">ERS075579_04823</name>
</gene>
<evidence type="ECO:0000313" key="1">
    <source>
        <dbReference type="EMBL" id="CPV70585.1"/>
    </source>
</evidence>
<protein>
    <submittedName>
        <fullName evidence="1">Uncharacterized protein</fullName>
    </submittedName>
</protein>
<dbReference type="EMBL" id="CSWP01000012">
    <property type="protein sequence ID" value="CPV70585.1"/>
    <property type="molecule type" value="Genomic_DNA"/>
</dbReference>
<evidence type="ECO:0000313" key="2">
    <source>
        <dbReference type="Proteomes" id="UP000045782"/>
    </source>
</evidence>
<organism evidence="1 2">
    <name type="scientific">Mycobacteroides abscessus</name>
    <dbReference type="NCBI Taxonomy" id="36809"/>
    <lineage>
        <taxon>Bacteria</taxon>
        <taxon>Bacillati</taxon>
        <taxon>Actinomycetota</taxon>
        <taxon>Actinomycetes</taxon>
        <taxon>Mycobacteriales</taxon>
        <taxon>Mycobacteriaceae</taxon>
        <taxon>Mycobacteroides</taxon>
    </lineage>
</organism>
<dbReference type="RefSeq" id="WP_052524975.1">
    <property type="nucleotide sequence ID" value="NZ_CSWY01000014.1"/>
</dbReference>
<dbReference type="AlphaFoldDB" id="A0A0U0ZTH5"/>
<dbReference type="Proteomes" id="UP000045782">
    <property type="component" value="Unassembled WGS sequence"/>
</dbReference>
<accession>A0A0U0ZTH5</accession>
<reference evidence="1 2" key="1">
    <citation type="submission" date="2015-03" db="EMBL/GenBank/DDBJ databases">
        <authorList>
            <person name="Murphy D."/>
        </authorList>
    </citation>
    <scope>NUCLEOTIDE SEQUENCE [LARGE SCALE GENOMIC DNA]</scope>
    <source>
        <strain evidence="1 2">PAP088</strain>
    </source>
</reference>
<proteinExistence type="predicted"/>
<name>A0A0U0ZTH5_9MYCO</name>
<sequence>MKSGVGRVWTTLASAIEDTAATLLESRGYAVIELPAARGSGPWNFFGSSKTGASTLGSRVDLHGTWLTITEAREQAATLLAAALCAEGVH</sequence>